<dbReference type="PIRSF" id="PIRSF002854">
    <property type="entry name" value="MetQ"/>
    <property type="match status" value="1"/>
</dbReference>
<evidence type="ECO:0000256" key="1">
    <source>
        <dbReference type="ARBA" id="ARBA00004635"/>
    </source>
</evidence>
<dbReference type="InterPro" id="IPR004872">
    <property type="entry name" value="Lipoprotein_NlpA"/>
</dbReference>
<evidence type="ECO:0000313" key="8">
    <source>
        <dbReference type="EMBL" id="APS00335.1"/>
    </source>
</evidence>
<evidence type="ECO:0000256" key="6">
    <source>
        <dbReference type="PIRNR" id="PIRNR002854"/>
    </source>
</evidence>
<dbReference type="GO" id="GO:0016020">
    <property type="term" value="C:membrane"/>
    <property type="evidence" value="ECO:0007669"/>
    <property type="project" value="UniProtKB-SubCell"/>
</dbReference>
<keyword evidence="5 6" id="KW-0449">Lipoprotein</keyword>
<protein>
    <recommendedName>
        <fullName evidence="6">Lipoprotein</fullName>
    </recommendedName>
</protein>
<keyword evidence="4" id="KW-0564">Palmitate</keyword>
<gene>
    <name evidence="8" type="ORF">BCY86_06325</name>
</gene>
<dbReference type="AlphaFoldDB" id="A0A1L6MY53"/>
<dbReference type="PANTHER" id="PTHR30429">
    <property type="entry name" value="D-METHIONINE-BINDING LIPOPROTEIN METQ"/>
    <property type="match status" value="1"/>
</dbReference>
<evidence type="ECO:0000256" key="7">
    <source>
        <dbReference type="PIRSR" id="PIRSR002854-1"/>
    </source>
</evidence>
<dbReference type="PROSITE" id="PS51257">
    <property type="entry name" value="PROKAR_LIPOPROTEIN"/>
    <property type="match status" value="1"/>
</dbReference>
<dbReference type="SUPFAM" id="SSF53850">
    <property type="entry name" value="Periplasmic binding protein-like II"/>
    <property type="match status" value="1"/>
</dbReference>
<evidence type="ECO:0000256" key="2">
    <source>
        <dbReference type="ARBA" id="ARBA00022729"/>
    </source>
</evidence>
<keyword evidence="2" id="KW-0732">Signal</keyword>
<feature type="lipid moiety-binding region" description="S-diacylglycerol cysteine" evidence="7">
    <location>
        <position position="25"/>
    </location>
</feature>
<dbReference type="EMBL" id="CP016908">
    <property type="protein sequence ID" value="APS00335.1"/>
    <property type="molecule type" value="Genomic_DNA"/>
</dbReference>
<comment type="similarity">
    <text evidence="6">Belongs to the nlpA lipoprotein family.</text>
</comment>
<dbReference type="OrthoDB" id="9812878at2"/>
<dbReference type="CDD" id="cd13598">
    <property type="entry name" value="PBP2_lipoprotein_IlpA_like"/>
    <property type="match status" value="1"/>
</dbReference>
<proteinExistence type="inferred from homology"/>
<name>A0A1L6MY53_9BACT</name>
<sequence length="270" mass="30282">MRLWPLSIFLLSLIPAWTGCRKMGCLSRQEDSALKVGVMEGPETEVMEIVQQIARTQHQLEIKIVPFTDYTLPNAALADQSIDVNIFQHEPYLQEAITALHYPITAVAKTFIYPMGIYSRKISHLPELHPNATVAIPNDPSNSARALLLLQKAGLVRLKGDLSLRVTLTDILENPFHLRIRELDTATLPRVLEDSTLVVINTNYAILANLYPTQDALFIEDKESPYANLIVVRTDRQTDPRIALLIQSFHSPEVVQAAERIFAGLAIPAW</sequence>
<evidence type="ECO:0000256" key="3">
    <source>
        <dbReference type="ARBA" id="ARBA00023136"/>
    </source>
</evidence>
<dbReference type="KEGG" id="pabo:BCY86_06325"/>
<dbReference type="PANTHER" id="PTHR30429:SF1">
    <property type="entry name" value="D-METHIONINE-BINDING LIPOPROTEIN METQ-RELATED"/>
    <property type="match status" value="1"/>
</dbReference>
<evidence type="ECO:0000256" key="4">
    <source>
        <dbReference type="ARBA" id="ARBA00023139"/>
    </source>
</evidence>
<dbReference type="NCBIfam" id="TIGR00363">
    <property type="entry name" value="MetQ/NlpA family lipoprotein"/>
    <property type="match status" value="1"/>
</dbReference>
<dbReference type="RefSeq" id="WP_075276999.1">
    <property type="nucleotide sequence ID" value="NZ_CP016908.1"/>
</dbReference>
<organism evidence="8 9">
    <name type="scientific">Pajaroellobacter abortibovis</name>
    <dbReference type="NCBI Taxonomy" id="1882918"/>
    <lineage>
        <taxon>Bacteria</taxon>
        <taxon>Pseudomonadati</taxon>
        <taxon>Myxococcota</taxon>
        <taxon>Polyangia</taxon>
        <taxon>Polyangiales</taxon>
        <taxon>Polyangiaceae</taxon>
    </lineage>
</organism>
<accession>A0A1L6MY53</accession>
<evidence type="ECO:0000313" key="9">
    <source>
        <dbReference type="Proteomes" id="UP000185544"/>
    </source>
</evidence>
<dbReference type="Pfam" id="PF03180">
    <property type="entry name" value="Lipoprotein_9"/>
    <property type="match status" value="1"/>
</dbReference>
<keyword evidence="3" id="KW-0472">Membrane</keyword>
<keyword evidence="9" id="KW-1185">Reference proteome</keyword>
<dbReference type="STRING" id="1882918.BCY86_06325"/>
<evidence type="ECO:0000256" key="5">
    <source>
        <dbReference type="ARBA" id="ARBA00023288"/>
    </source>
</evidence>
<reference evidence="8 9" key="1">
    <citation type="submission" date="2016-08" db="EMBL/GenBank/DDBJ databases">
        <title>Identification and validation of antigenic proteins from Pajaroellobacter abortibovis using de-novo genome sequence assembly and reverse vaccinology.</title>
        <authorList>
            <person name="Welly B.T."/>
            <person name="Miller M.R."/>
            <person name="Stott J.L."/>
            <person name="Blanchard M.T."/>
            <person name="Islas-Trejo A.D."/>
            <person name="O'Rourke S.M."/>
            <person name="Young A.E."/>
            <person name="Medrano J.F."/>
            <person name="Van Eenennaam A.L."/>
        </authorList>
    </citation>
    <scope>NUCLEOTIDE SEQUENCE [LARGE SCALE GENOMIC DNA]</scope>
    <source>
        <strain evidence="8 9">BTF92-0548A/99-0131</strain>
    </source>
</reference>
<comment type="subcellular location">
    <subcellularLocation>
        <location evidence="1">Membrane</location>
        <topology evidence="1">Lipid-anchor</topology>
    </subcellularLocation>
</comment>
<dbReference type="Gene3D" id="3.40.190.10">
    <property type="entry name" value="Periplasmic binding protein-like II"/>
    <property type="match status" value="2"/>
</dbReference>
<dbReference type="Proteomes" id="UP000185544">
    <property type="component" value="Chromosome"/>
</dbReference>